<dbReference type="GeneID" id="24917693"/>
<dbReference type="EMBL" id="FN668638">
    <property type="protein sequence ID" value="CBK19985.2"/>
    <property type="molecule type" value="Genomic_DNA"/>
</dbReference>
<gene>
    <name evidence="1" type="ORF">GSBLH_T00000381001</name>
</gene>
<evidence type="ECO:0008006" key="3">
    <source>
        <dbReference type="Google" id="ProtNLM"/>
    </source>
</evidence>
<evidence type="ECO:0000313" key="1">
    <source>
        <dbReference type="EMBL" id="CBK19985.2"/>
    </source>
</evidence>
<dbReference type="PANTHER" id="PTHR14097">
    <property type="entry name" value="OXIDOREDUCTASE HTATIP2"/>
    <property type="match status" value="1"/>
</dbReference>
<dbReference type="OrthoDB" id="430436at2759"/>
<proteinExistence type="predicted"/>
<evidence type="ECO:0000313" key="2">
    <source>
        <dbReference type="Proteomes" id="UP000008312"/>
    </source>
</evidence>
<dbReference type="GO" id="GO:0051170">
    <property type="term" value="P:import into nucleus"/>
    <property type="evidence" value="ECO:0007669"/>
    <property type="project" value="TreeGrafter"/>
</dbReference>
<protein>
    <recommendedName>
        <fullName evidence="3">NAD(P)-binding domain-containing protein</fullName>
    </recommendedName>
</protein>
<keyword evidence="2" id="KW-1185">Reference proteome</keyword>
<dbReference type="RefSeq" id="XP_012894033.1">
    <property type="nucleotide sequence ID" value="XM_013038579.1"/>
</dbReference>
<reference evidence="1" key="1">
    <citation type="submission" date="2010-02" db="EMBL/GenBank/DDBJ databases">
        <title>Sequencing and annotation of the Blastocystis hominis genome.</title>
        <authorList>
            <person name="Wincker P."/>
        </authorList>
    </citation>
    <scope>NUCLEOTIDE SEQUENCE</scope>
    <source>
        <strain evidence="1">Singapore isolate B</strain>
    </source>
</reference>
<dbReference type="Proteomes" id="UP000008312">
    <property type="component" value="Unassembled WGS sequence"/>
</dbReference>
<accession>D8LVZ6</accession>
<dbReference type="AlphaFoldDB" id="D8LVZ6"/>
<dbReference type="Gene3D" id="3.40.50.720">
    <property type="entry name" value="NAD(P)-binding Rossmann-like Domain"/>
    <property type="match status" value="1"/>
</dbReference>
<organism evidence="1">
    <name type="scientific">Blastocystis hominis</name>
    <dbReference type="NCBI Taxonomy" id="12968"/>
    <lineage>
        <taxon>Eukaryota</taxon>
        <taxon>Sar</taxon>
        <taxon>Stramenopiles</taxon>
        <taxon>Bigyra</taxon>
        <taxon>Opalozoa</taxon>
        <taxon>Opalinata</taxon>
        <taxon>Blastocystidae</taxon>
        <taxon>Blastocystis</taxon>
    </lineage>
</organism>
<sequence length="149" mass="16464">MCVFSCLGSTRKDAGGAEQFMHIDHGYNVAAAKLAKAANVPHYSLCSAANANVRSYFTYPYCKGLIEKDLTELNFDSLSIFRPGVLDRGEMARWNEKLIPFGAIPVSVVAHAMRIQAGSVLPPCLKNRTRSERTSRTEEGFHVLELRDA</sequence>
<name>D8LVZ6_BLAHO</name>
<dbReference type="InterPro" id="IPR036291">
    <property type="entry name" value="NAD(P)-bd_dom_sf"/>
</dbReference>
<dbReference type="PANTHER" id="PTHR14097:SF7">
    <property type="entry name" value="OXIDOREDUCTASE HTATIP2"/>
    <property type="match status" value="1"/>
</dbReference>
<dbReference type="SUPFAM" id="SSF51735">
    <property type="entry name" value="NAD(P)-binding Rossmann-fold domains"/>
    <property type="match status" value="1"/>
</dbReference>
<dbReference type="InParanoid" id="D8LVZ6"/>
<dbReference type="OMA" id="FARTTIW"/>
<dbReference type="GO" id="GO:0005737">
    <property type="term" value="C:cytoplasm"/>
    <property type="evidence" value="ECO:0007669"/>
    <property type="project" value="TreeGrafter"/>
</dbReference>